<evidence type="ECO:0000313" key="8">
    <source>
        <dbReference type="EMBL" id="KAB7496278.1"/>
    </source>
</evidence>
<dbReference type="EMBL" id="SEYY01021545">
    <property type="protein sequence ID" value="KAB7496278.1"/>
    <property type="molecule type" value="Genomic_DNA"/>
</dbReference>
<dbReference type="InterPro" id="IPR009017">
    <property type="entry name" value="GFP"/>
</dbReference>
<evidence type="ECO:0000256" key="1">
    <source>
        <dbReference type="ARBA" id="ARBA00004498"/>
    </source>
</evidence>
<keyword evidence="5" id="KW-0106">Calcium</keyword>
<dbReference type="InterPro" id="IPR006605">
    <property type="entry name" value="G2_nidogen/fibulin_G2F"/>
</dbReference>
<keyword evidence="9" id="KW-1185">Reference proteome</keyword>
<keyword evidence="2" id="KW-0964">Secreted</keyword>
<dbReference type="Proteomes" id="UP000326759">
    <property type="component" value="Unassembled WGS sequence"/>
</dbReference>
<organism evidence="8 9">
    <name type="scientific">Armadillidium nasatum</name>
    <dbReference type="NCBI Taxonomy" id="96803"/>
    <lineage>
        <taxon>Eukaryota</taxon>
        <taxon>Metazoa</taxon>
        <taxon>Ecdysozoa</taxon>
        <taxon>Arthropoda</taxon>
        <taxon>Crustacea</taxon>
        <taxon>Multicrustacea</taxon>
        <taxon>Malacostraca</taxon>
        <taxon>Eumalacostraca</taxon>
        <taxon>Peracarida</taxon>
        <taxon>Isopoda</taxon>
        <taxon>Oniscidea</taxon>
        <taxon>Crinocheta</taxon>
        <taxon>Armadillidiidae</taxon>
        <taxon>Armadillidium</taxon>
    </lineage>
</organism>
<reference evidence="8 9" key="1">
    <citation type="journal article" date="2019" name="PLoS Biol.">
        <title>Sex chromosomes control vertical transmission of feminizing Wolbachia symbionts in an isopod.</title>
        <authorList>
            <person name="Becking T."/>
            <person name="Chebbi M.A."/>
            <person name="Giraud I."/>
            <person name="Moumen B."/>
            <person name="Laverre T."/>
            <person name="Caubet Y."/>
            <person name="Peccoud J."/>
            <person name="Gilbert C."/>
            <person name="Cordaux R."/>
        </authorList>
    </citation>
    <scope>NUCLEOTIDE SEQUENCE [LARGE SCALE GENOMIC DNA]</scope>
    <source>
        <strain evidence="8">ANa2</strain>
        <tissue evidence="8">Whole body excluding digestive tract and cuticle</tissue>
    </source>
</reference>
<comment type="caution">
    <text evidence="8">The sequence shown here is derived from an EMBL/GenBank/DDBJ whole genome shotgun (WGS) entry which is preliminary data.</text>
</comment>
<evidence type="ECO:0000259" key="7">
    <source>
        <dbReference type="PROSITE" id="PS50993"/>
    </source>
</evidence>
<dbReference type="PROSITE" id="PS50993">
    <property type="entry name" value="NIDOGEN_G2"/>
    <property type="match status" value="1"/>
</dbReference>
<gene>
    <name evidence="8" type="ORF">Anas_07053</name>
</gene>
<dbReference type="OrthoDB" id="5985519at2759"/>
<dbReference type="AlphaFoldDB" id="A0A5N5SR52"/>
<keyword evidence="6" id="KW-0325">Glycoprotein</keyword>
<dbReference type="Gene3D" id="2.40.155.10">
    <property type="entry name" value="Green fluorescent protein"/>
    <property type="match status" value="1"/>
</dbReference>
<protein>
    <recommendedName>
        <fullName evidence="7">Nidogen G2 beta-barrel domain-containing protein</fullName>
    </recommendedName>
</protein>
<evidence type="ECO:0000313" key="9">
    <source>
        <dbReference type="Proteomes" id="UP000326759"/>
    </source>
</evidence>
<evidence type="ECO:0000256" key="5">
    <source>
        <dbReference type="ARBA" id="ARBA00022837"/>
    </source>
</evidence>
<comment type="subcellular location">
    <subcellularLocation>
        <location evidence="1">Secreted</location>
        <location evidence="1">Extracellular space</location>
        <location evidence="1">Extracellular matrix</location>
    </subcellularLocation>
</comment>
<name>A0A5N5SR52_9CRUS</name>
<evidence type="ECO:0000256" key="4">
    <source>
        <dbReference type="ARBA" id="ARBA00022729"/>
    </source>
</evidence>
<sequence length="120" mass="12748">MTCEDFSCSDLPLRAYGTLRGWLNGQDLGVISMVGNVTANGNQKTLVVSLSPLLPQFATWLTPLISVVSSAIFSSAYESGGAVNGYSLTKGSFTRDTLVTFGSDVPYLQPGSFVTVQPFL</sequence>
<feature type="domain" description="Nidogen G2 beta-barrel" evidence="7">
    <location>
        <begin position="11"/>
        <end position="120"/>
    </location>
</feature>
<evidence type="ECO:0000256" key="6">
    <source>
        <dbReference type="ARBA" id="ARBA00023180"/>
    </source>
</evidence>
<feature type="non-terminal residue" evidence="8">
    <location>
        <position position="120"/>
    </location>
</feature>
<proteinExistence type="predicted"/>
<accession>A0A5N5SR52</accession>
<evidence type="ECO:0000256" key="2">
    <source>
        <dbReference type="ARBA" id="ARBA00022525"/>
    </source>
</evidence>
<keyword evidence="4" id="KW-0732">Signal</keyword>
<evidence type="ECO:0000256" key="3">
    <source>
        <dbReference type="ARBA" id="ARBA00022530"/>
    </source>
</evidence>
<keyword evidence="3" id="KW-0272">Extracellular matrix</keyword>
<dbReference type="SUPFAM" id="SSF54511">
    <property type="entry name" value="GFP-like"/>
    <property type="match status" value="1"/>
</dbReference>
<dbReference type="Pfam" id="PF07474">
    <property type="entry name" value="G2F"/>
    <property type="match status" value="1"/>
</dbReference>